<protein>
    <submittedName>
        <fullName evidence="2">Uncharacterized iron-regulated membrane protein</fullName>
    </submittedName>
</protein>
<organism evidence="2 3">
    <name type="scientific">Shewanella morhuae</name>
    <dbReference type="NCBI Taxonomy" id="365591"/>
    <lineage>
        <taxon>Bacteria</taxon>
        <taxon>Pseudomonadati</taxon>
        <taxon>Pseudomonadota</taxon>
        <taxon>Gammaproteobacteria</taxon>
        <taxon>Alteromonadales</taxon>
        <taxon>Shewanellaceae</taxon>
        <taxon>Shewanella</taxon>
    </lineage>
</organism>
<gene>
    <name evidence="2" type="ORF">NCTC10736_01148</name>
</gene>
<dbReference type="PANTHER" id="PTHR34219:SF8">
    <property type="entry name" value="PEPSY DOMAIN-CONTAINING PROTEIN"/>
    <property type="match status" value="1"/>
</dbReference>
<evidence type="ECO:0000313" key="3">
    <source>
        <dbReference type="Proteomes" id="UP000255061"/>
    </source>
</evidence>
<feature type="transmembrane region" description="Helical" evidence="1">
    <location>
        <begin position="142"/>
        <end position="165"/>
    </location>
</feature>
<feature type="transmembrane region" description="Helical" evidence="1">
    <location>
        <begin position="12"/>
        <end position="36"/>
    </location>
</feature>
<name>A0A379ZVM6_9GAMM</name>
<dbReference type="AlphaFoldDB" id="A0A379ZVM6"/>
<dbReference type="InterPro" id="IPR005625">
    <property type="entry name" value="PepSY-ass_TM"/>
</dbReference>
<reference evidence="2 3" key="1">
    <citation type="submission" date="2018-06" db="EMBL/GenBank/DDBJ databases">
        <authorList>
            <consortium name="Pathogen Informatics"/>
            <person name="Doyle S."/>
        </authorList>
    </citation>
    <scope>NUCLEOTIDE SEQUENCE [LARGE SCALE GENOMIC DNA]</scope>
    <source>
        <strain evidence="2 3">NCTC10736</strain>
    </source>
</reference>
<keyword evidence="1" id="KW-0812">Transmembrane</keyword>
<feature type="transmembrane region" description="Helical" evidence="1">
    <location>
        <begin position="186"/>
        <end position="214"/>
    </location>
</feature>
<evidence type="ECO:0000256" key="1">
    <source>
        <dbReference type="SAM" id="Phobius"/>
    </source>
</evidence>
<dbReference type="PANTHER" id="PTHR34219">
    <property type="entry name" value="IRON-REGULATED INNER MEMBRANE PROTEIN-RELATED"/>
    <property type="match status" value="1"/>
</dbReference>
<dbReference type="Proteomes" id="UP000255061">
    <property type="component" value="Unassembled WGS sequence"/>
</dbReference>
<dbReference type="RefSeq" id="WP_115405697.1">
    <property type="nucleotide sequence ID" value="NZ_UGYV01000001.1"/>
</dbReference>
<feature type="transmembrane region" description="Helical" evidence="1">
    <location>
        <begin position="344"/>
        <end position="366"/>
    </location>
</feature>
<keyword evidence="1" id="KW-1133">Transmembrane helix</keyword>
<evidence type="ECO:0000313" key="2">
    <source>
        <dbReference type="EMBL" id="SUI69285.1"/>
    </source>
</evidence>
<dbReference type="EMBL" id="UGYV01000001">
    <property type="protein sequence ID" value="SUI69285.1"/>
    <property type="molecule type" value="Genomic_DNA"/>
</dbReference>
<keyword evidence="1" id="KW-0472">Membrane</keyword>
<dbReference type="Pfam" id="PF03929">
    <property type="entry name" value="PepSY_TM"/>
    <property type="match status" value="1"/>
</dbReference>
<proteinExistence type="predicted"/>
<accession>A0A379ZVM6</accession>
<sequence>MAKVSNRFWFMLHGWVSLPIWLLFCFICLTGTIAVLSHEITWLTNPASRALNPDNLAAKPVSELMTIVEQAHPTAAVTGAMIFEPYLVNAIMLTDVDKPYAIAYVNQYTGEIQQINEGMTFIGFMRSLHSWLLFPWHGSYSVGYYLVCSMALFMLASLVTGLIVYKRFWRSFFAPKLRINQGKKTLLADLHKLSGVWSIWFIAIMSLTGLWYLVQAIFWHADIDIEPHAPLIAVEQLPFSPKGDTSSPIPSVSFAQALTLAQTRFPDFQPNYVMKPEHNRDMYHLSGGGDYIFYDQNVYNLSINPWTGEVASASSPETMTAMQTIMHLADPLHYGTLGGIWTKMIWFIFGLILSGMSITGFMMWGLRHVRAFKAQKSDDLSAQILGEAR</sequence>